<evidence type="ECO:0008006" key="3">
    <source>
        <dbReference type="Google" id="ProtNLM"/>
    </source>
</evidence>
<dbReference type="OrthoDB" id="180075at2"/>
<dbReference type="STRING" id="498761.HM1_2275"/>
<accession>B0THP8</accession>
<protein>
    <recommendedName>
        <fullName evidence="3">DUF155 domain-containing protein</fullName>
    </recommendedName>
</protein>
<keyword evidence="2" id="KW-1185">Reference proteome</keyword>
<evidence type="ECO:0000313" key="2">
    <source>
        <dbReference type="Proteomes" id="UP000008550"/>
    </source>
</evidence>
<dbReference type="Proteomes" id="UP000008550">
    <property type="component" value="Chromosome"/>
</dbReference>
<proteinExistence type="predicted"/>
<dbReference type="KEGG" id="hmo:HM1_2275"/>
<dbReference type="EMBL" id="CP000930">
    <property type="protein sequence ID" value="ABZ84831.1"/>
    <property type="molecule type" value="Genomic_DNA"/>
</dbReference>
<dbReference type="HOGENOM" id="CLU_042259_0_0_9"/>
<evidence type="ECO:0000313" key="1">
    <source>
        <dbReference type="EMBL" id="ABZ84831.1"/>
    </source>
</evidence>
<reference evidence="1 2" key="1">
    <citation type="journal article" date="2008" name="J. Bacteriol.">
        <title>The genome of Heliobacterium modesticaldum, a phototrophic representative of the Firmicutes containing the simplest photosynthetic apparatus.</title>
        <authorList>
            <person name="Sattley W.M."/>
            <person name="Madigan M.T."/>
            <person name="Swingley W.D."/>
            <person name="Cheung P.C."/>
            <person name="Clocksin K.M."/>
            <person name="Conrad A.L."/>
            <person name="Dejesa L.C."/>
            <person name="Honchak B.M."/>
            <person name="Jung D.O."/>
            <person name="Karbach L.E."/>
            <person name="Kurdoglu A."/>
            <person name="Lahiri S."/>
            <person name="Mastrian S.D."/>
            <person name="Page L.E."/>
            <person name="Taylor H.L."/>
            <person name="Wang Z.T."/>
            <person name="Raymond J."/>
            <person name="Chen M."/>
            <person name="Blankenship R.E."/>
            <person name="Touchman J.W."/>
        </authorList>
    </citation>
    <scope>NUCLEOTIDE SEQUENCE [LARGE SCALE GENOMIC DNA]</scope>
    <source>
        <strain evidence="2">ATCC 51547 / Ice1</strain>
    </source>
</reference>
<dbReference type="RefSeq" id="WP_012283329.1">
    <property type="nucleotide sequence ID" value="NC_010337.2"/>
</dbReference>
<name>B0THP8_HELMI</name>
<organism evidence="1 2">
    <name type="scientific">Heliobacterium modesticaldum (strain ATCC 51547 / Ice1)</name>
    <dbReference type="NCBI Taxonomy" id="498761"/>
    <lineage>
        <taxon>Bacteria</taxon>
        <taxon>Bacillati</taxon>
        <taxon>Bacillota</taxon>
        <taxon>Clostridia</taxon>
        <taxon>Eubacteriales</taxon>
        <taxon>Heliobacteriaceae</taxon>
        <taxon>Heliomicrobium</taxon>
    </lineage>
</organism>
<gene>
    <name evidence="1" type="ORF">HM1_2275</name>
</gene>
<dbReference type="eggNOG" id="COG1723">
    <property type="taxonomic scope" value="Bacteria"/>
</dbReference>
<dbReference type="AlphaFoldDB" id="B0THP8"/>
<sequence length="355" mass="41450">MQDSIWLYRIYEVAKEFDLGLVQALFMKEKPTSRMRLSRVRPKSIIIENPPVSMELGTWEIPIEGRLYKGQVVARVYDLGVVSLILQIILPEDLTYEQLLDLSVALYNLDDLEALFHQWRDSVTSTLAGAMEPLHEGKVEEDFTLFFFRRWRENWDPVPVLLAERETVSAQMRQETMKNSFAYGRKDHAILTWDSALVYDAEGSTDIPDLIEFALTQLVELRYYDELLSGEMNQMYDDIDRADRDNWYSRLRQYRKIMKSYMELVIDINEVTEKIQNAIKVTEDIFYARVYAAATGILRTSVWMDSIKHKLSVIANNYSLLNDEVVNHRSMLLELAIIGLIVFEVLMSLSEKIFK</sequence>